<comment type="similarity">
    <text evidence="2">Belongs to the GMC oxidoreductase family.</text>
</comment>
<sequence length="561" mass="61148">MNPATEFDYVIVGAGSAGCLLANRLSADPDHRVLLVEAGGNDDWFWIKVPVGYLYTIANPRTDWCFTTEPDPGLAGRSIIYARGRVIGGCSSINAMIHMRGQASDYDLWAQATGDDRWRWGGSEGPGETLTIYKQLEDYFGGADDWHGVGGEIRVERPRVRWKILDAWQAAAAQLGISPIDEFNRGDNSGSAYFHVNQRRGRRWSMADAFLHPIAHRPNLTVYTRAQAVSLLLDDQVAEQQRQGAWTTAADRASGVRLLKDGRLLDVRAGREVILSAGAIGSPHLMQVSGLGPAKLLTEHHVPVTVDLPGVGENLQDHLQLRTVYRIRGARTVNTLYRNWITRGGMGLQYAMLRSGPLTMPPSTLGAFAKSDSALASPDLEWHVQPLSLPKFGDPLHPFAAITPSVCNLRPTSRGHVRMADADPLTYPKISCNYLSTDTDRRVAVQGLRMTRQIMAATPLARYCPEELLPGPQLVTDDDLQRAAGELGTTIFHPVGTCAMGAFDTRGVPRSPATVLDTDCRVYRVAGLRVVDASAMPTITSGNTNAPVMLVAERAARAILG</sequence>
<reference evidence="8" key="2">
    <citation type="submission" date="2016-02" db="EMBL/GenBank/DDBJ databases">
        <title>Draft genome sequence of five rapidly growing Mycobacterium species.</title>
        <authorList>
            <person name="Katahira K."/>
            <person name="Gotou Y."/>
            <person name="Iida K."/>
            <person name="Ogura Y."/>
            <person name="Hayashi T."/>
        </authorList>
    </citation>
    <scope>NUCLEOTIDE SEQUENCE [LARGE SCALE GENOMIC DNA]</scope>
    <source>
        <strain evidence="8">JCM15298</strain>
    </source>
</reference>
<protein>
    <submittedName>
        <fullName evidence="7">Glucose-methanol-choline oxidoreductase</fullName>
    </submittedName>
</protein>
<dbReference type="PIRSF" id="PIRSF000137">
    <property type="entry name" value="Alcohol_oxidase"/>
    <property type="match status" value="1"/>
</dbReference>
<feature type="binding site" evidence="5">
    <location>
        <position position="86"/>
    </location>
    <ligand>
        <name>FAD</name>
        <dbReference type="ChEBI" id="CHEBI:57692"/>
    </ligand>
</feature>
<comment type="cofactor">
    <cofactor evidence="1 5">
        <name>FAD</name>
        <dbReference type="ChEBI" id="CHEBI:57692"/>
    </cofactor>
</comment>
<dbReference type="AlphaFoldDB" id="A0A100WHH3"/>
<dbReference type="Proteomes" id="UP000069443">
    <property type="component" value="Unassembled WGS sequence"/>
</dbReference>
<keyword evidence="3" id="KW-0285">Flavoprotein</keyword>
<proteinExistence type="inferred from homology"/>
<dbReference type="Pfam" id="PF00732">
    <property type="entry name" value="GMC_oxred_N"/>
    <property type="match status" value="1"/>
</dbReference>
<dbReference type="Gene3D" id="3.30.560.10">
    <property type="entry name" value="Glucose Oxidase, domain 3"/>
    <property type="match status" value="1"/>
</dbReference>
<evidence type="ECO:0000256" key="2">
    <source>
        <dbReference type="ARBA" id="ARBA00010790"/>
    </source>
</evidence>
<evidence type="ECO:0000256" key="5">
    <source>
        <dbReference type="PIRSR" id="PIRSR000137-2"/>
    </source>
</evidence>
<dbReference type="GO" id="GO:0016614">
    <property type="term" value="F:oxidoreductase activity, acting on CH-OH group of donors"/>
    <property type="evidence" value="ECO:0007669"/>
    <property type="project" value="InterPro"/>
</dbReference>
<dbReference type="SUPFAM" id="SSF54373">
    <property type="entry name" value="FAD-linked reductases, C-terminal domain"/>
    <property type="match status" value="1"/>
</dbReference>
<gene>
    <name evidence="7" type="ORF">RMCC_5241</name>
</gene>
<dbReference type="STRING" id="228230.RMCC_5241"/>
<dbReference type="GO" id="GO:0050660">
    <property type="term" value="F:flavin adenine dinucleotide binding"/>
    <property type="evidence" value="ECO:0007669"/>
    <property type="project" value="InterPro"/>
</dbReference>
<dbReference type="RefSeq" id="WP_062659094.1">
    <property type="nucleotide sequence ID" value="NZ_BCSY01000081.1"/>
</dbReference>
<dbReference type="InterPro" id="IPR012132">
    <property type="entry name" value="GMC_OxRdtase"/>
</dbReference>
<evidence type="ECO:0000256" key="3">
    <source>
        <dbReference type="ARBA" id="ARBA00022630"/>
    </source>
</evidence>
<keyword evidence="4 5" id="KW-0274">FAD</keyword>
<dbReference type="Gene3D" id="3.50.50.60">
    <property type="entry name" value="FAD/NAD(P)-binding domain"/>
    <property type="match status" value="1"/>
</dbReference>
<reference evidence="8" key="1">
    <citation type="journal article" date="2016" name="Genome Announc.">
        <title>Draft Genome Sequences of Five Rapidly Growing Mycobacterium Species, M. thermoresistibile, M. fortuitum subsp. acetamidolyticum, M. canariasense, M. brisbanense, and M. novocastrense.</title>
        <authorList>
            <person name="Katahira K."/>
            <person name="Ogura Y."/>
            <person name="Gotoh Y."/>
            <person name="Hayashi T."/>
        </authorList>
    </citation>
    <scope>NUCLEOTIDE SEQUENCE [LARGE SCALE GENOMIC DNA]</scope>
    <source>
        <strain evidence="8">JCM15298</strain>
    </source>
</reference>
<evidence type="ECO:0000259" key="6">
    <source>
        <dbReference type="PROSITE" id="PS00624"/>
    </source>
</evidence>
<keyword evidence="8" id="KW-1185">Reference proteome</keyword>
<dbReference type="EMBL" id="BCSY01000081">
    <property type="protein sequence ID" value="GAS98276.1"/>
    <property type="molecule type" value="Genomic_DNA"/>
</dbReference>
<dbReference type="Pfam" id="PF05199">
    <property type="entry name" value="GMC_oxred_C"/>
    <property type="match status" value="1"/>
</dbReference>
<dbReference type="InterPro" id="IPR007867">
    <property type="entry name" value="GMC_OxRtase_C"/>
</dbReference>
<dbReference type="OrthoDB" id="9785276at2"/>
<dbReference type="PANTHER" id="PTHR11552:SF147">
    <property type="entry name" value="CHOLINE DEHYDROGENASE, MITOCHONDRIAL"/>
    <property type="match status" value="1"/>
</dbReference>
<evidence type="ECO:0000256" key="1">
    <source>
        <dbReference type="ARBA" id="ARBA00001974"/>
    </source>
</evidence>
<dbReference type="InterPro" id="IPR000172">
    <property type="entry name" value="GMC_OxRdtase_N"/>
</dbReference>
<evidence type="ECO:0000256" key="4">
    <source>
        <dbReference type="ARBA" id="ARBA00022827"/>
    </source>
</evidence>
<dbReference type="PROSITE" id="PS00624">
    <property type="entry name" value="GMC_OXRED_2"/>
    <property type="match status" value="1"/>
</dbReference>
<organism evidence="7 8">
    <name type="scientific">Mycolicibacterium canariasense</name>
    <name type="common">Mycobacterium canariasense</name>
    <dbReference type="NCBI Taxonomy" id="228230"/>
    <lineage>
        <taxon>Bacteria</taxon>
        <taxon>Bacillati</taxon>
        <taxon>Actinomycetota</taxon>
        <taxon>Actinomycetes</taxon>
        <taxon>Mycobacteriales</taxon>
        <taxon>Mycobacteriaceae</taxon>
        <taxon>Mycolicibacterium</taxon>
    </lineage>
</organism>
<dbReference type="InterPro" id="IPR036188">
    <property type="entry name" value="FAD/NAD-bd_sf"/>
</dbReference>
<evidence type="ECO:0000313" key="7">
    <source>
        <dbReference type="EMBL" id="GAS98276.1"/>
    </source>
</evidence>
<dbReference type="SUPFAM" id="SSF51905">
    <property type="entry name" value="FAD/NAD(P)-binding domain"/>
    <property type="match status" value="1"/>
</dbReference>
<evidence type="ECO:0000313" key="8">
    <source>
        <dbReference type="Proteomes" id="UP000069443"/>
    </source>
</evidence>
<comment type="caution">
    <text evidence="7">The sequence shown here is derived from an EMBL/GenBank/DDBJ whole genome shotgun (WGS) entry which is preliminary data.</text>
</comment>
<accession>A0A100WHH3</accession>
<dbReference type="PANTHER" id="PTHR11552">
    <property type="entry name" value="GLUCOSE-METHANOL-CHOLINE GMC OXIDOREDUCTASE"/>
    <property type="match status" value="1"/>
</dbReference>
<name>A0A100WHH3_MYCCR</name>
<feature type="domain" description="Glucose-methanol-choline oxidoreductase N-terminal" evidence="6">
    <location>
        <begin position="278"/>
        <end position="292"/>
    </location>
</feature>